<dbReference type="EMBL" id="BOQP01000071">
    <property type="protein sequence ID" value="GIM84826.1"/>
    <property type="molecule type" value="Genomic_DNA"/>
</dbReference>
<evidence type="ECO:0000313" key="1">
    <source>
        <dbReference type="EMBL" id="GIM84826.1"/>
    </source>
</evidence>
<dbReference type="SFLD" id="SFLDG01129">
    <property type="entry name" value="C1.5:_HAD__Beta-PGM__Phosphata"/>
    <property type="match status" value="1"/>
</dbReference>
<name>A0A919VXG7_9ACTN</name>
<dbReference type="Gene3D" id="1.20.120.710">
    <property type="entry name" value="Haloacid dehalogenase hydrolase-like domain"/>
    <property type="match status" value="1"/>
</dbReference>
<keyword evidence="2" id="KW-1185">Reference proteome</keyword>
<dbReference type="InterPro" id="IPR052550">
    <property type="entry name" value="Pyrimidine_5'-ntase_YjjG"/>
</dbReference>
<gene>
    <name evidence="1" type="ORF">Aco04nite_93350</name>
</gene>
<sequence length="213" mass="22891">MLLLVDLDNTLIDRTESFRAWAAQWIPAHGGSANDVTWVIEADLDGYEPRPRLAAKIQARLNLPVSADDVLTQLRSGVVAHVRFDPAVGAALISAVAAGWSPVVVTNGSVRQQQSKLRHTGLDKLVAGWVISEGAGVRKPDRRIFELGADAAGRSLADGGWMIGDHPEYDIAGGAAAGLRTVWLHRGRPWPESLPIRPTRTADDCATAILDLL</sequence>
<dbReference type="PANTHER" id="PTHR47478">
    <property type="match status" value="1"/>
</dbReference>
<dbReference type="Gene3D" id="3.40.50.1000">
    <property type="entry name" value="HAD superfamily/HAD-like"/>
    <property type="match status" value="1"/>
</dbReference>
<organism evidence="1 2">
    <name type="scientific">Winogradskya consettensis</name>
    <dbReference type="NCBI Taxonomy" id="113560"/>
    <lineage>
        <taxon>Bacteria</taxon>
        <taxon>Bacillati</taxon>
        <taxon>Actinomycetota</taxon>
        <taxon>Actinomycetes</taxon>
        <taxon>Micromonosporales</taxon>
        <taxon>Micromonosporaceae</taxon>
        <taxon>Winogradskya</taxon>
    </lineage>
</organism>
<evidence type="ECO:0008006" key="3">
    <source>
        <dbReference type="Google" id="ProtNLM"/>
    </source>
</evidence>
<dbReference type="PANTHER" id="PTHR47478:SF1">
    <property type="entry name" value="PYRIMIDINE 5'-NUCLEOTIDASE YJJG"/>
    <property type="match status" value="1"/>
</dbReference>
<dbReference type="InterPro" id="IPR036412">
    <property type="entry name" value="HAD-like_sf"/>
</dbReference>
<dbReference type="SUPFAM" id="SSF56784">
    <property type="entry name" value="HAD-like"/>
    <property type="match status" value="1"/>
</dbReference>
<evidence type="ECO:0000313" key="2">
    <source>
        <dbReference type="Proteomes" id="UP000680865"/>
    </source>
</evidence>
<dbReference type="AlphaFoldDB" id="A0A919VXG7"/>
<protein>
    <recommendedName>
        <fullName evidence="3">Hydrolase of the HAD superfamily</fullName>
    </recommendedName>
</protein>
<dbReference type="Proteomes" id="UP000680865">
    <property type="component" value="Unassembled WGS sequence"/>
</dbReference>
<dbReference type="NCBIfam" id="TIGR01549">
    <property type="entry name" value="HAD-SF-IA-v1"/>
    <property type="match status" value="1"/>
</dbReference>
<comment type="caution">
    <text evidence="1">The sequence shown here is derived from an EMBL/GenBank/DDBJ whole genome shotgun (WGS) entry which is preliminary data.</text>
</comment>
<dbReference type="Pfam" id="PF00702">
    <property type="entry name" value="Hydrolase"/>
    <property type="match status" value="1"/>
</dbReference>
<dbReference type="SFLD" id="SFLDS00003">
    <property type="entry name" value="Haloacid_Dehalogenase"/>
    <property type="match status" value="1"/>
</dbReference>
<proteinExistence type="predicted"/>
<dbReference type="InterPro" id="IPR006439">
    <property type="entry name" value="HAD-SF_hydro_IA"/>
</dbReference>
<reference evidence="1" key="1">
    <citation type="submission" date="2021-03" db="EMBL/GenBank/DDBJ databases">
        <title>Whole genome shotgun sequence of Actinoplanes consettensis NBRC 14913.</title>
        <authorList>
            <person name="Komaki H."/>
            <person name="Tamura T."/>
        </authorList>
    </citation>
    <scope>NUCLEOTIDE SEQUENCE</scope>
    <source>
        <strain evidence="1">NBRC 14913</strain>
    </source>
</reference>
<dbReference type="InterPro" id="IPR023214">
    <property type="entry name" value="HAD_sf"/>
</dbReference>
<accession>A0A919VXG7</accession>
<dbReference type="RefSeq" id="WP_213003604.1">
    <property type="nucleotide sequence ID" value="NZ_BAAATW010000011.1"/>
</dbReference>